<comment type="similarity">
    <text evidence="1">Belongs to the DP1 family.</text>
</comment>
<name>A0A7S1V0B5_9STRA</name>
<keyword evidence="2" id="KW-0812">Transmembrane</keyword>
<gene>
    <name evidence="3" type="ORF">GOCE00092_LOCUS12663</name>
</gene>
<evidence type="ECO:0000256" key="1">
    <source>
        <dbReference type="RuleBase" id="RU362006"/>
    </source>
</evidence>
<keyword evidence="2" id="KW-0472">Membrane</keyword>
<protein>
    <recommendedName>
        <fullName evidence="4">Receptor expression-enhancing protein</fullName>
    </recommendedName>
</protein>
<proteinExistence type="inferred from homology"/>
<dbReference type="GO" id="GO:0016020">
    <property type="term" value="C:membrane"/>
    <property type="evidence" value="ECO:0007669"/>
    <property type="project" value="UniProtKB-SubCell"/>
</dbReference>
<organism evidence="3">
    <name type="scientific">Grammatophora oceanica</name>
    <dbReference type="NCBI Taxonomy" id="210454"/>
    <lineage>
        <taxon>Eukaryota</taxon>
        <taxon>Sar</taxon>
        <taxon>Stramenopiles</taxon>
        <taxon>Ochrophyta</taxon>
        <taxon>Bacillariophyta</taxon>
        <taxon>Fragilariophyceae</taxon>
        <taxon>Fragilariophycidae</taxon>
        <taxon>Rhabdonematales</taxon>
        <taxon>Grammatophoraceae</taxon>
        <taxon>Grammatophora</taxon>
    </lineage>
</organism>
<keyword evidence="2" id="KW-1133">Transmembrane helix</keyword>
<evidence type="ECO:0000313" key="3">
    <source>
        <dbReference type="EMBL" id="CAD9283751.1"/>
    </source>
</evidence>
<feature type="transmembrane region" description="Helical" evidence="2">
    <location>
        <begin position="21"/>
        <end position="42"/>
    </location>
</feature>
<dbReference type="EMBL" id="HBGK01024385">
    <property type="protein sequence ID" value="CAD9283751.1"/>
    <property type="molecule type" value="Transcribed_RNA"/>
</dbReference>
<comment type="subcellular location">
    <subcellularLocation>
        <location evidence="1">Membrane</location>
        <topology evidence="1">Multi-pass membrane protein</topology>
    </subcellularLocation>
</comment>
<evidence type="ECO:0000256" key="2">
    <source>
        <dbReference type="SAM" id="Phobius"/>
    </source>
</evidence>
<feature type="transmembrane region" description="Helical" evidence="2">
    <location>
        <begin position="76"/>
        <end position="105"/>
    </location>
</feature>
<dbReference type="PANTHER" id="PTHR12300:SF187">
    <property type="entry name" value="RECEPTOR EXPRESSION-ENHANCING PROTEIN"/>
    <property type="match status" value="1"/>
</dbReference>
<sequence length="150" mass="17322">MQKHPTLSQYEKLKEVEEKTGYSKVFFFLAGVLVMFVLLLLVGGFKLIADLSAFVYPAYMSFKAIDSKEMDDTQWLTYWVVFSAFSIIEQVAGFLTSFIPFYYFIKTAFMIWLYHPKFLGAQLIYKDAIRPLLMPYLNISGTPATTKKTT</sequence>
<dbReference type="InterPro" id="IPR004345">
    <property type="entry name" value="TB2_DP1_HVA22"/>
</dbReference>
<dbReference type="PANTHER" id="PTHR12300">
    <property type="entry name" value="HVA22-LIKE PROTEINS"/>
    <property type="match status" value="1"/>
</dbReference>
<accession>A0A7S1V0B5</accession>
<dbReference type="AlphaFoldDB" id="A0A7S1V0B5"/>
<evidence type="ECO:0008006" key="4">
    <source>
        <dbReference type="Google" id="ProtNLM"/>
    </source>
</evidence>
<reference evidence="3" key="1">
    <citation type="submission" date="2021-01" db="EMBL/GenBank/DDBJ databases">
        <authorList>
            <person name="Corre E."/>
            <person name="Pelletier E."/>
            <person name="Niang G."/>
            <person name="Scheremetjew M."/>
            <person name="Finn R."/>
            <person name="Kale V."/>
            <person name="Holt S."/>
            <person name="Cochrane G."/>
            <person name="Meng A."/>
            <person name="Brown T."/>
            <person name="Cohen L."/>
        </authorList>
    </citation>
    <scope>NUCLEOTIDE SEQUENCE</scope>
    <source>
        <strain evidence="3">CCMP 410</strain>
    </source>
</reference>
<dbReference type="Pfam" id="PF03134">
    <property type="entry name" value="TB2_DP1_HVA22"/>
    <property type="match status" value="1"/>
</dbReference>